<name>A0A6I4I5B5_9SPHI</name>
<keyword evidence="2" id="KW-1185">Reference proteome</keyword>
<reference evidence="1 2" key="1">
    <citation type="submission" date="2020-12" db="EMBL/GenBank/DDBJ databases">
        <title>HMF7856_wgs.fasta genome submission.</title>
        <authorList>
            <person name="Kang H."/>
            <person name="Kim H."/>
            <person name="Joh K."/>
        </authorList>
    </citation>
    <scope>NUCLEOTIDE SEQUENCE [LARGE SCALE GENOMIC DNA]</scope>
    <source>
        <strain evidence="1 2">HMF7856</strain>
    </source>
</reference>
<accession>A0A6I4I5B5</accession>
<proteinExistence type="predicted"/>
<gene>
    <name evidence="1" type="ORF">GO620_009135</name>
</gene>
<dbReference type="AlphaFoldDB" id="A0A6I4I5B5"/>
<dbReference type="RefSeq" id="WP_157525941.1">
    <property type="nucleotide sequence ID" value="NZ_CP066775.1"/>
</dbReference>
<evidence type="ECO:0000313" key="1">
    <source>
        <dbReference type="EMBL" id="QQL48357.1"/>
    </source>
</evidence>
<dbReference type="Proteomes" id="UP000429232">
    <property type="component" value="Chromosome"/>
</dbReference>
<dbReference type="KEGG" id="mgik:GO620_009135"/>
<protein>
    <submittedName>
        <fullName evidence="1">Uncharacterized protein</fullName>
    </submittedName>
</protein>
<evidence type="ECO:0000313" key="2">
    <source>
        <dbReference type="Proteomes" id="UP000429232"/>
    </source>
</evidence>
<dbReference type="EMBL" id="CP066775">
    <property type="protein sequence ID" value="QQL48357.1"/>
    <property type="molecule type" value="Genomic_DNA"/>
</dbReference>
<organism evidence="1 2">
    <name type="scientific">Mucilaginibacter ginkgonis</name>
    <dbReference type="NCBI Taxonomy" id="2682091"/>
    <lineage>
        <taxon>Bacteria</taxon>
        <taxon>Pseudomonadati</taxon>
        <taxon>Bacteroidota</taxon>
        <taxon>Sphingobacteriia</taxon>
        <taxon>Sphingobacteriales</taxon>
        <taxon>Sphingobacteriaceae</taxon>
        <taxon>Mucilaginibacter</taxon>
    </lineage>
</organism>
<sequence length="48" mass="5307">MIGLFVVIIAVIVIWIRHNRNTTTGYDGKGNRVIVKPNGAEKKNNTGK</sequence>